<dbReference type="AlphaFoldDB" id="A0A168DL22"/>
<feature type="domain" description="Cyclin-like" evidence="6">
    <location>
        <begin position="600"/>
        <end position="681"/>
    </location>
</feature>
<dbReference type="SUPFAM" id="SSF47954">
    <property type="entry name" value="Cyclin-like"/>
    <property type="match status" value="2"/>
</dbReference>
<evidence type="ECO:0000259" key="7">
    <source>
        <dbReference type="SMART" id="SM01332"/>
    </source>
</evidence>
<feature type="compositionally biased region" description="Polar residues" evidence="5">
    <location>
        <begin position="256"/>
        <end position="275"/>
    </location>
</feature>
<evidence type="ECO:0000256" key="3">
    <source>
        <dbReference type="ARBA" id="ARBA00023306"/>
    </source>
</evidence>
<dbReference type="SMART" id="SM00385">
    <property type="entry name" value="CYCLIN"/>
    <property type="match status" value="2"/>
</dbReference>
<feature type="compositionally biased region" description="Polar residues" evidence="5">
    <location>
        <begin position="362"/>
        <end position="389"/>
    </location>
</feature>
<comment type="similarity">
    <text evidence="4">Belongs to the cyclin family.</text>
</comment>
<sequence>MALISNANIYLSVFQPHRPSRVVRVRANENEIPLFSSHCGKENIHRESTTSSNPKSSIIQQQRNRSATALATLPINVATIGHVLRRTAFADVSNTTTAPSLRRAKDDLSILKSSASSLSTLAENQETQNQGSKSRPLAAANGDRGKTDSDKVQSTYPVSKQVVKNVSTTTVTTQFKPPIPDKSAARLNSVYSDSATLIDEDVHDQKQQCEERPQDKVTEKTHKIDAVRIESTNHNTDAGSYASKIETYSKSKSDNNGHSAATEVPQQQPLDTTTNQTQKIVFNDVNIDDISNIKIKSTSPTGSESPGTTVPDFVDHIDVDNRSEAGDYDDDDDEIEDEHPSCYVDALQDVEDDAVPTPADVSMQSPDGATSTDITAPTKVNENATTTAIASEAEMDSDDEDDYQDDERTGTAQPLRGQENTTMVLYPEINRASKKEIAIAKQIVETSRTAEIDDECWDVTMVTEYSDDILNYMREMEVKLLPNPHYMDNQTEIQWSMRSVLMDWIVQVHLRFNLIPETLFLTVNYIDRFLSSKVVSLGKLQLVGATAIFIAAKYEEVTCPSLAEIIYMVDNTYTAEEILKAERFMLAMLQFELGWPGPMSFLRRISKADEYDYDTRTLAKYLLEVTIMDERFVGAPASFLAAGAHCLARLMLRKGTWTPTHVYYSNYTYTQLHPVLLLLLDCVDQAQTHHPSIQEKYSHSRYKRASIFVEREMASGFKIPDISCEEASASSSSIKEIFCGEQWAGKTANGMVTAK</sequence>
<feature type="region of interest" description="Disordered" evidence="5">
    <location>
        <begin position="295"/>
        <end position="315"/>
    </location>
</feature>
<feature type="domain" description="Cyclin-like" evidence="6">
    <location>
        <begin position="503"/>
        <end position="587"/>
    </location>
</feature>
<dbReference type="OrthoDB" id="5590282at2759"/>
<dbReference type="PANTHER" id="PTHR10177">
    <property type="entry name" value="CYCLINS"/>
    <property type="match status" value="1"/>
</dbReference>
<keyword evidence="2 4" id="KW-0195">Cyclin</keyword>
<dbReference type="Proteomes" id="UP000242877">
    <property type="component" value="Unassembled WGS sequence"/>
</dbReference>
<dbReference type="VEuPathDB" id="FungiDB:AAP_00120"/>
<feature type="region of interest" description="Disordered" evidence="5">
    <location>
        <begin position="249"/>
        <end position="275"/>
    </location>
</feature>
<dbReference type="SMART" id="SM01332">
    <property type="entry name" value="Cyclin_C"/>
    <property type="match status" value="1"/>
</dbReference>
<protein>
    <submittedName>
        <fullName evidence="8">G2/mitotic-specific cyclin 3</fullName>
    </submittedName>
</protein>
<evidence type="ECO:0000313" key="9">
    <source>
        <dbReference type="Proteomes" id="UP000242877"/>
    </source>
</evidence>
<dbReference type="EMBL" id="AZGZ01000001">
    <property type="protein sequence ID" value="KZZ97859.1"/>
    <property type="molecule type" value="Genomic_DNA"/>
</dbReference>
<reference evidence="8 9" key="1">
    <citation type="journal article" date="2016" name="Genome Biol. Evol.">
        <title>Divergent and convergent evolution of fungal pathogenicity.</title>
        <authorList>
            <person name="Shang Y."/>
            <person name="Xiao G."/>
            <person name="Zheng P."/>
            <person name="Cen K."/>
            <person name="Zhan S."/>
            <person name="Wang C."/>
        </authorList>
    </citation>
    <scope>NUCLEOTIDE SEQUENCE [LARGE SCALE GENOMIC DNA]</scope>
    <source>
        <strain evidence="8 9">ARSEF 7405</strain>
    </source>
</reference>
<dbReference type="CDD" id="cd20568">
    <property type="entry name" value="CYCLIN_CLBs_yeast_rpt1"/>
    <property type="match status" value="1"/>
</dbReference>
<name>A0A168DL22_9EURO</name>
<evidence type="ECO:0000313" key="8">
    <source>
        <dbReference type="EMBL" id="KZZ97859.1"/>
    </source>
</evidence>
<evidence type="ECO:0000259" key="6">
    <source>
        <dbReference type="SMART" id="SM00385"/>
    </source>
</evidence>
<dbReference type="InterPro" id="IPR039361">
    <property type="entry name" value="Cyclin"/>
</dbReference>
<keyword evidence="3" id="KW-0131">Cell cycle</keyword>
<dbReference type="InterPro" id="IPR013763">
    <property type="entry name" value="Cyclin-like_dom"/>
</dbReference>
<dbReference type="Gene3D" id="1.10.472.10">
    <property type="entry name" value="Cyclin-like"/>
    <property type="match status" value="2"/>
</dbReference>
<dbReference type="InterPro" id="IPR048258">
    <property type="entry name" value="Cyclins_cyclin-box"/>
</dbReference>
<evidence type="ECO:0000256" key="5">
    <source>
        <dbReference type="SAM" id="MobiDB-lite"/>
    </source>
</evidence>
<feature type="compositionally biased region" description="Acidic residues" evidence="5">
    <location>
        <begin position="393"/>
        <end position="405"/>
    </location>
</feature>
<dbReference type="FunFam" id="1.10.472.10:FF:000001">
    <property type="entry name" value="G2/mitotic-specific cyclin"/>
    <property type="match status" value="1"/>
</dbReference>
<feature type="compositionally biased region" description="Low complexity" evidence="5">
    <location>
        <begin position="297"/>
        <end position="309"/>
    </location>
</feature>
<dbReference type="Pfam" id="PF00134">
    <property type="entry name" value="Cyclin_N"/>
    <property type="match status" value="1"/>
</dbReference>
<dbReference type="PROSITE" id="PS00292">
    <property type="entry name" value="CYCLINS"/>
    <property type="match status" value="1"/>
</dbReference>
<evidence type="ECO:0000256" key="4">
    <source>
        <dbReference type="RuleBase" id="RU000383"/>
    </source>
</evidence>
<dbReference type="InterPro" id="IPR036915">
    <property type="entry name" value="Cyclin-like_sf"/>
</dbReference>
<gene>
    <name evidence="8" type="ORF">AAP_00120</name>
</gene>
<dbReference type="Pfam" id="PF02984">
    <property type="entry name" value="Cyclin_C"/>
    <property type="match status" value="1"/>
</dbReference>
<dbReference type="GO" id="GO:0051301">
    <property type="term" value="P:cell division"/>
    <property type="evidence" value="ECO:0007669"/>
    <property type="project" value="UniProtKB-KW"/>
</dbReference>
<feature type="region of interest" description="Disordered" evidence="5">
    <location>
        <begin position="119"/>
        <end position="156"/>
    </location>
</feature>
<organism evidence="8 9">
    <name type="scientific">Ascosphaera apis ARSEF 7405</name>
    <dbReference type="NCBI Taxonomy" id="392613"/>
    <lineage>
        <taxon>Eukaryota</taxon>
        <taxon>Fungi</taxon>
        <taxon>Dikarya</taxon>
        <taxon>Ascomycota</taxon>
        <taxon>Pezizomycotina</taxon>
        <taxon>Eurotiomycetes</taxon>
        <taxon>Eurotiomycetidae</taxon>
        <taxon>Onygenales</taxon>
        <taxon>Ascosphaeraceae</taxon>
        <taxon>Ascosphaera</taxon>
    </lineage>
</organism>
<keyword evidence="1" id="KW-0132">Cell division</keyword>
<accession>A0A168DL22</accession>
<feature type="domain" description="Cyclin C-terminal" evidence="7">
    <location>
        <begin position="596"/>
        <end position="711"/>
    </location>
</feature>
<feature type="region of interest" description="Disordered" evidence="5">
    <location>
        <begin position="356"/>
        <end position="413"/>
    </location>
</feature>
<keyword evidence="9" id="KW-1185">Reference proteome</keyword>
<dbReference type="CDD" id="cd20512">
    <property type="entry name" value="CYCLIN_CLBs_yeast_rpt2"/>
    <property type="match status" value="1"/>
</dbReference>
<evidence type="ECO:0000256" key="1">
    <source>
        <dbReference type="ARBA" id="ARBA00022618"/>
    </source>
</evidence>
<proteinExistence type="inferred from homology"/>
<dbReference type="InterPro" id="IPR004367">
    <property type="entry name" value="Cyclin_C-dom"/>
</dbReference>
<feature type="region of interest" description="Disordered" evidence="5">
    <location>
        <begin position="42"/>
        <end position="63"/>
    </location>
</feature>
<feature type="compositionally biased region" description="Polar residues" evidence="5">
    <location>
        <begin position="49"/>
        <end position="63"/>
    </location>
</feature>
<feature type="compositionally biased region" description="Polar residues" evidence="5">
    <location>
        <begin position="122"/>
        <end position="133"/>
    </location>
</feature>
<dbReference type="InterPro" id="IPR006671">
    <property type="entry name" value="Cyclin_N"/>
</dbReference>
<evidence type="ECO:0000256" key="2">
    <source>
        <dbReference type="ARBA" id="ARBA00023127"/>
    </source>
</evidence>
<comment type="caution">
    <text evidence="8">The sequence shown here is derived from an EMBL/GenBank/DDBJ whole genome shotgun (WGS) entry which is preliminary data.</text>
</comment>